<dbReference type="InterPro" id="IPR013022">
    <property type="entry name" value="Xyl_isomerase-like_TIM-brl"/>
</dbReference>
<gene>
    <name evidence="2" type="ORF">G7Z17_g170</name>
</gene>
<dbReference type="SUPFAM" id="SSF51658">
    <property type="entry name" value="Xylose isomerase-like"/>
    <property type="match status" value="1"/>
</dbReference>
<name>A0A9P5LLH2_9HYPO</name>
<dbReference type="PANTHER" id="PTHR12110:SF21">
    <property type="entry name" value="XYLOSE ISOMERASE-LIKE TIM BARREL DOMAIN-CONTAINING PROTEIN"/>
    <property type="match status" value="1"/>
</dbReference>
<comment type="caution">
    <text evidence="2">The sequence shown here is derived from an EMBL/GenBank/DDBJ whole genome shotgun (WGS) entry which is preliminary data.</text>
</comment>
<sequence>MPAKPIPNELGIATLSLGHCSKHSLEPRIRAAAAAGFDVVDLFDEDWATYLAENGLDSTDPWEATEEKLSVARQLRIFVSSLGMRIACTQPLRDIEGNLIPAERDVALQRVAARFPFMRAFDTDMVFMCSSMRPDDGQTSTANFQTVVRDLTKLSDMALEFANNDGLGMLRIGYEPLSWARRNTWASAWEVVRAVDRENVGIILDSFNILAVEFADPYSEEGEGRMLYSTREQALRILQDSMAAMAATVRPDKLFFVQVADAERMSVASGLRPPKDPKIPRLLPWSRSHRLFPEEQQRGGYMPVDMVLRAILQMGYTGPLSLEVFSHSLHVPGETVPSDLASRGINGLKALIKRVVDGPRVRNEIPRANI</sequence>
<feature type="domain" description="Xylose isomerase-like TIM barrel" evidence="1">
    <location>
        <begin position="29"/>
        <end position="336"/>
    </location>
</feature>
<protein>
    <recommendedName>
        <fullName evidence="1">Xylose isomerase-like TIM barrel domain-containing protein</fullName>
    </recommendedName>
</protein>
<evidence type="ECO:0000313" key="3">
    <source>
        <dbReference type="Proteomes" id="UP000722485"/>
    </source>
</evidence>
<dbReference type="InterPro" id="IPR036237">
    <property type="entry name" value="Xyl_isomerase-like_sf"/>
</dbReference>
<dbReference type="PANTHER" id="PTHR12110">
    <property type="entry name" value="HYDROXYPYRUVATE ISOMERASE"/>
    <property type="match status" value="1"/>
</dbReference>
<dbReference type="Pfam" id="PF01261">
    <property type="entry name" value="AP_endonuc_2"/>
    <property type="match status" value="1"/>
</dbReference>
<evidence type="ECO:0000259" key="1">
    <source>
        <dbReference type="Pfam" id="PF01261"/>
    </source>
</evidence>
<proteinExistence type="predicted"/>
<evidence type="ECO:0000313" key="2">
    <source>
        <dbReference type="EMBL" id="KAF7558256.1"/>
    </source>
</evidence>
<dbReference type="InterPro" id="IPR050312">
    <property type="entry name" value="IolE/XylAMocC-like"/>
</dbReference>
<dbReference type="OrthoDB" id="5360893at2759"/>
<organism evidence="2 3">
    <name type="scientific">Cylindrodendrum hubeiense</name>
    <dbReference type="NCBI Taxonomy" id="595255"/>
    <lineage>
        <taxon>Eukaryota</taxon>
        <taxon>Fungi</taxon>
        <taxon>Dikarya</taxon>
        <taxon>Ascomycota</taxon>
        <taxon>Pezizomycotina</taxon>
        <taxon>Sordariomycetes</taxon>
        <taxon>Hypocreomycetidae</taxon>
        <taxon>Hypocreales</taxon>
        <taxon>Nectriaceae</taxon>
        <taxon>Cylindrodendrum</taxon>
    </lineage>
</organism>
<dbReference type="Gene3D" id="3.20.20.150">
    <property type="entry name" value="Divalent-metal-dependent TIM barrel enzymes"/>
    <property type="match status" value="1"/>
</dbReference>
<accession>A0A9P5LLH2</accession>
<dbReference type="EMBL" id="JAANBB010000001">
    <property type="protein sequence ID" value="KAF7558256.1"/>
    <property type="molecule type" value="Genomic_DNA"/>
</dbReference>
<keyword evidence="3" id="KW-1185">Reference proteome</keyword>
<reference evidence="2" key="1">
    <citation type="submission" date="2020-03" db="EMBL/GenBank/DDBJ databases">
        <title>Draft Genome Sequence of Cylindrodendrum hubeiense.</title>
        <authorList>
            <person name="Buettner E."/>
            <person name="Kellner H."/>
        </authorList>
    </citation>
    <scope>NUCLEOTIDE SEQUENCE</scope>
    <source>
        <strain evidence="2">IHI 201604</strain>
    </source>
</reference>
<dbReference type="AlphaFoldDB" id="A0A9P5LLH2"/>
<dbReference type="Proteomes" id="UP000722485">
    <property type="component" value="Unassembled WGS sequence"/>
</dbReference>